<accession>A0A414I4K4</accession>
<evidence type="ECO:0000313" key="13">
    <source>
        <dbReference type="Proteomes" id="UP000284644"/>
    </source>
</evidence>
<dbReference type="AlphaFoldDB" id="A0A414I4K4"/>
<comment type="subcellular location">
    <subcellularLocation>
        <location evidence="1">Cell membrane</location>
        <topology evidence="1">Multi-pass membrane protein</topology>
    </subcellularLocation>
</comment>
<dbReference type="RefSeq" id="WP_117843968.1">
    <property type="nucleotide sequence ID" value="NZ_CABJFK010000004.1"/>
</dbReference>
<feature type="transmembrane region" description="Helical" evidence="7">
    <location>
        <begin position="16"/>
        <end position="37"/>
    </location>
</feature>
<dbReference type="Gene3D" id="1.20.1560.10">
    <property type="entry name" value="ABC transporter type 1, transmembrane domain"/>
    <property type="match status" value="1"/>
</dbReference>
<dbReference type="GO" id="GO:0140359">
    <property type="term" value="F:ABC-type transporter activity"/>
    <property type="evidence" value="ECO:0007669"/>
    <property type="project" value="InterPro"/>
</dbReference>
<proteinExistence type="predicted"/>
<dbReference type="InterPro" id="IPR036640">
    <property type="entry name" value="ABC1_TM_sf"/>
</dbReference>
<dbReference type="InterPro" id="IPR027417">
    <property type="entry name" value="P-loop_NTPase"/>
</dbReference>
<evidence type="ECO:0000259" key="9">
    <source>
        <dbReference type="PROSITE" id="PS50929"/>
    </source>
</evidence>
<feature type="transmembrane region" description="Helical" evidence="7">
    <location>
        <begin position="155"/>
        <end position="174"/>
    </location>
</feature>
<dbReference type="InterPro" id="IPR039421">
    <property type="entry name" value="Type_1_exporter"/>
</dbReference>
<dbReference type="EMBL" id="QSJW01000012">
    <property type="protein sequence ID" value="RHE10190.1"/>
    <property type="molecule type" value="Genomic_DNA"/>
</dbReference>
<feature type="transmembrane region" description="Helical" evidence="7">
    <location>
        <begin position="124"/>
        <end position="149"/>
    </location>
</feature>
<dbReference type="EMBL" id="QSKF01000004">
    <property type="protein sequence ID" value="RHE40471.1"/>
    <property type="molecule type" value="Genomic_DNA"/>
</dbReference>
<dbReference type="PANTHER" id="PTHR24221:SF654">
    <property type="entry name" value="ATP-BINDING CASSETTE SUB-FAMILY B MEMBER 6"/>
    <property type="match status" value="1"/>
</dbReference>
<dbReference type="GO" id="GO:0005886">
    <property type="term" value="C:plasma membrane"/>
    <property type="evidence" value="ECO:0007669"/>
    <property type="project" value="UniProtKB-SubCell"/>
</dbReference>
<feature type="domain" description="ABC transporter" evidence="8">
    <location>
        <begin position="329"/>
        <end position="533"/>
    </location>
</feature>
<dbReference type="PROSITE" id="PS00211">
    <property type="entry name" value="ABC_TRANSPORTER_1"/>
    <property type="match status" value="1"/>
</dbReference>
<dbReference type="PANTHER" id="PTHR24221">
    <property type="entry name" value="ATP-BINDING CASSETTE SUB-FAMILY B"/>
    <property type="match status" value="1"/>
</dbReference>
<dbReference type="Pfam" id="PF00005">
    <property type="entry name" value="ABC_tran"/>
    <property type="match status" value="1"/>
</dbReference>
<dbReference type="SMART" id="SM00382">
    <property type="entry name" value="AAA"/>
    <property type="match status" value="1"/>
</dbReference>
<comment type="caution">
    <text evidence="10">The sequence shown here is derived from an EMBL/GenBank/DDBJ whole genome shotgun (WGS) entry which is preliminary data.</text>
</comment>
<dbReference type="CDD" id="cd07346">
    <property type="entry name" value="ABC_6TM_exporters"/>
    <property type="match status" value="1"/>
</dbReference>
<feature type="transmembrane region" description="Helical" evidence="7">
    <location>
        <begin position="235"/>
        <end position="258"/>
    </location>
</feature>
<protein>
    <submittedName>
        <fullName evidence="10">ABC transporter ATP-binding protein</fullName>
    </submittedName>
</protein>
<evidence type="ECO:0000256" key="7">
    <source>
        <dbReference type="SAM" id="Phobius"/>
    </source>
</evidence>
<dbReference type="InterPro" id="IPR017871">
    <property type="entry name" value="ABC_transporter-like_CS"/>
</dbReference>
<dbReference type="InterPro" id="IPR011527">
    <property type="entry name" value="ABC1_TM_dom"/>
</dbReference>
<evidence type="ECO:0000313" key="10">
    <source>
        <dbReference type="EMBL" id="RHE10190.1"/>
    </source>
</evidence>
<evidence type="ECO:0000259" key="8">
    <source>
        <dbReference type="PROSITE" id="PS50893"/>
    </source>
</evidence>
<dbReference type="GO" id="GO:0016887">
    <property type="term" value="F:ATP hydrolysis activity"/>
    <property type="evidence" value="ECO:0007669"/>
    <property type="project" value="InterPro"/>
</dbReference>
<keyword evidence="4 10" id="KW-0067">ATP-binding</keyword>
<dbReference type="PROSITE" id="PS50929">
    <property type="entry name" value="ABC_TM1F"/>
    <property type="match status" value="1"/>
</dbReference>
<evidence type="ECO:0000256" key="4">
    <source>
        <dbReference type="ARBA" id="ARBA00022840"/>
    </source>
</evidence>
<name>A0A414I4K4_9FIRM</name>
<keyword evidence="5 7" id="KW-1133">Transmembrane helix</keyword>
<dbReference type="SUPFAM" id="SSF90123">
    <property type="entry name" value="ABC transporter transmembrane region"/>
    <property type="match status" value="1"/>
</dbReference>
<dbReference type="GO" id="GO:0005524">
    <property type="term" value="F:ATP binding"/>
    <property type="evidence" value="ECO:0007669"/>
    <property type="project" value="UniProtKB-KW"/>
</dbReference>
<dbReference type="Proteomes" id="UP000283745">
    <property type="component" value="Unassembled WGS sequence"/>
</dbReference>
<evidence type="ECO:0000256" key="2">
    <source>
        <dbReference type="ARBA" id="ARBA00022692"/>
    </source>
</evidence>
<evidence type="ECO:0000256" key="1">
    <source>
        <dbReference type="ARBA" id="ARBA00004651"/>
    </source>
</evidence>
<evidence type="ECO:0000256" key="5">
    <source>
        <dbReference type="ARBA" id="ARBA00022989"/>
    </source>
</evidence>
<dbReference type="SUPFAM" id="SSF52540">
    <property type="entry name" value="P-loop containing nucleoside triphosphate hydrolases"/>
    <property type="match status" value="1"/>
</dbReference>
<dbReference type="InterPro" id="IPR003593">
    <property type="entry name" value="AAA+_ATPase"/>
</dbReference>
<reference evidence="12 13" key="1">
    <citation type="submission" date="2018-08" db="EMBL/GenBank/DDBJ databases">
        <title>A genome reference for cultivated species of the human gut microbiota.</title>
        <authorList>
            <person name="Zou Y."/>
            <person name="Xue W."/>
            <person name="Luo G."/>
        </authorList>
    </citation>
    <scope>NUCLEOTIDE SEQUENCE [LARGE SCALE GENOMIC DNA]</scope>
    <source>
        <strain evidence="11 12">AM28-23</strain>
        <strain evidence="10 13">AM29-25AC</strain>
    </source>
</reference>
<sequence>MIKFCSKYVFQYKIEYGIYFLLGIILCGLNTFIPAAMGQFINMFNVETTYSAMLKFIFLLLLLYVGKEIVCYVNKILYIRIQTNAAFSLNFEIVNHLKKVSPLVIGRTDLSYLSQRINNDANDVLIFFISSLTELIFSVFSAGIILFMIWKMDSIAFIVTMFLLALYFFIYIGFKKRIYNCSYGMKEEKSNFFSRLQEQLEKIEFIKIHSMGSFFSNRLVASYQKLYRSIFKQQATIQAFANLEGIVGAISVCILLWIGGKKILTGDMQIGYFYMISVYFNMILEYGKEIVAYGQEYQEAYVSFERIKSILEIKEQSKGCIRLNEIKQIRIQDLNFAYDQKETIKSFSTNLKKGKVYGLKGENGCGKSTLIKILMGMYVDEYQGNIIWNDTEMRNLDMDYIREHVISVTEQEPTLIADTIYNNIALYRKLDVKCIQRAVDCFGDSILKRDNWDLQINEKSSNISGGEKQKIAIIRQVVQDGQVMIFDEPTSAMDESGKKQFLQLIDQIKNHKIIIIVSHDNAILNTCDEILIL</sequence>
<dbReference type="CDD" id="cd03228">
    <property type="entry name" value="ABCC_MRP_Like"/>
    <property type="match status" value="1"/>
</dbReference>
<keyword evidence="3" id="KW-0547">Nucleotide-binding</keyword>
<evidence type="ECO:0000313" key="11">
    <source>
        <dbReference type="EMBL" id="RHE40471.1"/>
    </source>
</evidence>
<evidence type="ECO:0000256" key="3">
    <source>
        <dbReference type="ARBA" id="ARBA00022741"/>
    </source>
</evidence>
<dbReference type="GO" id="GO:0034040">
    <property type="term" value="F:ATPase-coupled lipid transmembrane transporter activity"/>
    <property type="evidence" value="ECO:0007669"/>
    <property type="project" value="TreeGrafter"/>
</dbReference>
<evidence type="ECO:0000313" key="12">
    <source>
        <dbReference type="Proteomes" id="UP000283745"/>
    </source>
</evidence>
<dbReference type="Gene3D" id="3.40.50.300">
    <property type="entry name" value="P-loop containing nucleotide triphosphate hydrolases"/>
    <property type="match status" value="1"/>
</dbReference>
<dbReference type="InterPro" id="IPR003439">
    <property type="entry name" value="ABC_transporter-like_ATP-bd"/>
</dbReference>
<keyword evidence="2 7" id="KW-0812">Transmembrane</keyword>
<organism evidence="10 13">
    <name type="scientific">Blautia obeum</name>
    <dbReference type="NCBI Taxonomy" id="40520"/>
    <lineage>
        <taxon>Bacteria</taxon>
        <taxon>Bacillati</taxon>
        <taxon>Bacillota</taxon>
        <taxon>Clostridia</taxon>
        <taxon>Lachnospirales</taxon>
        <taxon>Lachnospiraceae</taxon>
        <taxon>Blautia</taxon>
    </lineage>
</organism>
<feature type="domain" description="ABC transmembrane type-1" evidence="9">
    <location>
        <begin position="18"/>
        <end position="299"/>
    </location>
</feature>
<dbReference type="PROSITE" id="PS50893">
    <property type="entry name" value="ABC_TRANSPORTER_2"/>
    <property type="match status" value="1"/>
</dbReference>
<dbReference type="Pfam" id="PF00664">
    <property type="entry name" value="ABC_membrane"/>
    <property type="match status" value="1"/>
</dbReference>
<gene>
    <name evidence="11" type="ORF">DW740_06155</name>
    <name evidence="10" type="ORF">DW767_16185</name>
</gene>
<evidence type="ECO:0000256" key="6">
    <source>
        <dbReference type="ARBA" id="ARBA00023136"/>
    </source>
</evidence>
<dbReference type="Proteomes" id="UP000284644">
    <property type="component" value="Unassembled WGS sequence"/>
</dbReference>
<keyword evidence="6 7" id="KW-0472">Membrane</keyword>
<dbReference type="GeneID" id="97505815"/>